<feature type="transmembrane region" description="Helical" evidence="1">
    <location>
        <begin position="93"/>
        <end position="118"/>
    </location>
</feature>
<dbReference type="AlphaFoldDB" id="A0AAN5HXM5"/>
<protein>
    <recommendedName>
        <fullName evidence="4">G protein-coupled receptor</fullName>
    </recommendedName>
</protein>
<dbReference type="Proteomes" id="UP001328107">
    <property type="component" value="Unassembled WGS sequence"/>
</dbReference>
<keyword evidence="3" id="KW-1185">Reference proteome</keyword>
<name>A0AAN5HXM5_9BILA</name>
<evidence type="ECO:0000256" key="1">
    <source>
        <dbReference type="SAM" id="Phobius"/>
    </source>
</evidence>
<keyword evidence="1" id="KW-1133">Transmembrane helix</keyword>
<dbReference type="EMBL" id="BTRK01000004">
    <property type="protein sequence ID" value="GMR44805.1"/>
    <property type="molecule type" value="Genomic_DNA"/>
</dbReference>
<gene>
    <name evidence="2" type="ORF">PMAYCL1PPCAC_15000</name>
</gene>
<dbReference type="PANTHER" id="PTHR46178">
    <property type="entry name" value="SEVEN TM RECEPTOR"/>
    <property type="match status" value="1"/>
</dbReference>
<evidence type="ECO:0008006" key="4">
    <source>
        <dbReference type="Google" id="ProtNLM"/>
    </source>
</evidence>
<keyword evidence="1" id="KW-0812">Transmembrane</keyword>
<feature type="transmembrane region" description="Helical" evidence="1">
    <location>
        <begin position="46"/>
        <end position="72"/>
    </location>
</feature>
<accession>A0AAN5HXM5</accession>
<evidence type="ECO:0000313" key="2">
    <source>
        <dbReference type="EMBL" id="GMR44805.1"/>
    </source>
</evidence>
<proteinExistence type="predicted"/>
<dbReference type="PANTHER" id="PTHR46178:SF9">
    <property type="entry name" value="SEVEN TM RECEPTOR"/>
    <property type="match status" value="1"/>
</dbReference>
<sequence>SNLKKNSKMQGVRMRLQEKFASEYNVDFLRCYLLTVHVNDKEYAKYVTSGVIICIAIMQSQILTIVFCGWSIHQAIKVRAMSSKLKQFHARALNMMISQALNPLFFLYIPAFINLFGMFIDVDFGDLPKILAMALALFPIFNPIIVVYFTDDYKRFLLNKGKTSSTQVFLNM</sequence>
<reference evidence="3" key="1">
    <citation type="submission" date="2022-10" db="EMBL/GenBank/DDBJ databases">
        <title>Genome assembly of Pristionchus species.</title>
        <authorList>
            <person name="Yoshida K."/>
            <person name="Sommer R.J."/>
        </authorList>
    </citation>
    <scope>NUCLEOTIDE SEQUENCE [LARGE SCALE GENOMIC DNA]</scope>
    <source>
        <strain evidence="3">RS5460</strain>
    </source>
</reference>
<feature type="non-terminal residue" evidence="2">
    <location>
        <position position="172"/>
    </location>
</feature>
<comment type="caution">
    <text evidence="2">The sequence shown here is derived from an EMBL/GenBank/DDBJ whole genome shotgun (WGS) entry which is preliminary data.</text>
</comment>
<evidence type="ECO:0000313" key="3">
    <source>
        <dbReference type="Proteomes" id="UP001328107"/>
    </source>
</evidence>
<dbReference type="SUPFAM" id="SSF81321">
    <property type="entry name" value="Family A G protein-coupled receptor-like"/>
    <property type="match status" value="1"/>
</dbReference>
<feature type="non-terminal residue" evidence="2">
    <location>
        <position position="1"/>
    </location>
</feature>
<keyword evidence="1" id="KW-0472">Membrane</keyword>
<feature type="transmembrane region" description="Helical" evidence="1">
    <location>
        <begin position="130"/>
        <end position="150"/>
    </location>
</feature>
<dbReference type="InterPro" id="IPR019428">
    <property type="entry name" value="7TM_GPCR_serpentine_rcpt_Str"/>
</dbReference>
<organism evidence="2 3">
    <name type="scientific">Pristionchus mayeri</name>
    <dbReference type="NCBI Taxonomy" id="1317129"/>
    <lineage>
        <taxon>Eukaryota</taxon>
        <taxon>Metazoa</taxon>
        <taxon>Ecdysozoa</taxon>
        <taxon>Nematoda</taxon>
        <taxon>Chromadorea</taxon>
        <taxon>Rhabditida</taxon>
        <taxon>Rhabditina</taxon>
        <taxon>Diplogasteromorpha</taxon>
        <taxon>Diplogasteroidea</taxon>
        <taxon>Neodiplogasteridae</taxon>
        <taxon>Pristionchus</taxon>
    </lineage>
</organism>
<dbReference type="Pfam" id="PF10326">
    <property type="entry name" value="7TM_GPCR_Str"/>
    <property type="match status" value="1"/>
</dbReference>